<dbReference type="Gene3D" id="2.30.110.10">
    <property type="entry name" value="Electron Transport, Fmn-binding Protein, Chain A"/>
    <property type="match status" value="1"/>
</dbReference>
<dbReference type="InterPro" id="IPR012349">
    <property type="entry name" value="Split_barrel_FMN-bd"/>
</dbReference>
<keyword evidence="7" id="KW-0560">Oxidoreductase</keyword>
<evidence type="ECO:0000256" key="6">
    <source>
        <dbReference type="ARBA" id="ARBA00022643"/>
    </source>
</evidence>
<gene>
    <name evidence="9" type="ORF">MAPG_05283</name>
</gene>
<dbReference type="GO" id="GO:0008615">
    <property type="term" value="P:pyridoxine biosynthetic process"/>
    <property type="evidence" value="ECO:0007669"/>
    <property type="project" value="InterPro"/>
</dbReference>
<evidence type="ECO:0000256" key="2">
    <source>
        <dbReference type="ARBA" id="ARBA00004738"/>
    </source>
</evidence>
<dbReference type="InterPro" id="IPR019576">
    <property type="entry name" value="Pyridoxamine_oxidase_dimer_C"/>
</dbReference>
<proteinExistence type="predicted"/>
<evidence type="ECO:0000256" key="5">
    <source>
        <dbReference type="ARBA" id="ARBA00022630"/>
    </source>
</evidence>
<accession>A0A0H2TRT7</accession>
<reference evidence="9" key="2">
    <citation type="submission" date="2011-03" db="EMBL/GenBank/DDBJ databases">
        <title>Annotation of Magnaporthe poae ATCC 64411.</title>
        <authorList>
            <person name="Ma L.-J."/>
            <person name="Dead R."/>
            <person name="Young S.K."/>
            <person name="Zeng Q."/>
            <person name="Gargeya S."/>
            <person name="Fitzgerald M."/>
            <person name="Haas B."/>
            <person name="Abouelleil A."/>
            <person name="Alvarado L."/>
            <person name="Arachchi H.M."/>
            <person name="Berlin A."/>
            <person name="Brown A."/>
            <person name="Chapman S.B."/>
            <person name="Chen Z."/>
            <person name="Dunbar C."/>
            <person name="Freedman E."/>
            <person name="Gearin G."/>
            <person name="Gellesch M."/>
            <person name="Goldberg J."/>
            <person name="Griggs A."/>
            <person name="Gujja S."/>
            <person name="Heiman D."/>
            <person name="Howarth C."/>
            <person name="Larson L."/>
            <person name="Lui A."/>
            <person name="MacDonald P.J.P."/>
            <person name="Mehta T."/>
            <person name="Montmayeur A."/>
            <person name="Murphy C."/>
            <person name="Neiman D."/>
            <person name="Pearson M."/>
            <person name="Priest M."/>
            <person name="Roberts A."/>
            <person name="Saif S."/>
            <person name="Shea T."/>
            <person name="Shenoy N."/>
            <person name="Sisk P."/>
            <person name="Stolte C."/>
            <person name="Sykes S."/>
            <person name="Yandava C."/>
            <person name="Wortman J."/>
            <person name="Nusbaum C."/>
            <person name="Birren B."/>
        </authorList>
    </citation>
    <scope>NUCLEOTIDE SEQUENCE</scope>
    <source>
        <strain evidence="9">ATCC 64411</strain>
    </source>
</reference>
<dbReference type="InterPro" id="IPR000659">
    <property type="entry name" value="Pyridox_Oxase"/>
</dbReference>
<dbReference type="VEuPathDB" id="FungiDB:MAPG_05283"/>
<dbReference type="PANTHER" id="PTHR10851:SF0">
    <property type="entry name" value="PYRIDOXINE-5'-PHOSPHATE OXIDASE"/>
    <property type="match status" value="1"/>
</dbReference>
<dbReference type="SUPFAM" id="SSF50475">
    <property type="entry name" value="FMN-binding split barrel"/>
    <property type="match status" value="1"/>
</dbReference>
<comment type="cofactor">
    <cofactor evidence="1">
        <name>FMN</name>
        <dbReference type="ChEBI" id="CHEBI:58210"/>
    </cofactor>
</comment>
<evidence type="ECO:0000256" key="1">
    <source>
        <dbReference type="ARBA" id="ARBA00001917"/>
    </source>
</evidence>
<sequence>NGDDDDGRAQLEGWVREAEKRFEGVDDVPVPEFWGGLRIVPVRVEFWQGRENRLHDRFVYERGDEKDDKWTLNRLSP</sequence>
<dbReference type="Pfam" id="PF10590">
    <property type="entry name" value="PNP_phzG_C"/>
    <property type="match status" value="1"/>
</dbReference>
<organism evidence="9">
    <name type="scientific">Magnaporthiopsis poae (strain ATCC 64411 / 73-15)</name>
    <name type="common">Kentucky bluegrass fungus</name>
    <name type="synonym">Magnaporthe poae</name>
    <dbReference type="NCBI Taxonomy" id="644358"/>
    <lineage>
        <taxon>Eukaryota</taxon>
        <taxon>Fungi</taxon>
        <taxon>Dikarya</taxon>
        <taxon>Ascomycota</taxon>
        <taxon>Pezizomycotina</taxon>
        <taxon>Sordariomycetes</taxon>
        <taxon>Sordariomycetidae</taxon>
        <taxon>Magnaporthales</taxon>
        <taxon>Magnaporthaceae</taxon>
        <taxon>Magnaporthiopsis</taxon>
    </lineage>
</organism>
<evidence type="ECO:0000256" key="4">
    <source>
        <dbReference type="ARBA" id="ARBA00012801"/>
    </source>
</evidence>
<dbReference type="InterPro" id="IPR019740">
    <property type="entry name" value="Pyridox_Oxase_CS"/>
</dbReference>
<evidence type="ECO:0000256" key="7">
    <source>
        <dbReference type="ARBA" id="ARBA00023002"/>
    </source>
</evidence>
<dbReference type="PROSITE" id="PS01064">
    <property type="entry name" value="PYRIDOX_OXIDASE"/>
    <property type="match status" value="1"/>
</dbReference>
<dbReference type="EMBL" id="GL876969">
    <property type="protein sequence ID" value="KLU86267.1"/>
    <property type="molecule type" value="Genomic_DNA"/>
</dbReference>
<protein>
    <recommendedName>
        <fullName evidence="4">pyridoxal 5'-phosphate synthase</fullName>
        <ecNumber evidence="4">1.4.3.5</ecNumber>
    </recommendedName>
</protein>
<keyword evidence="6" id="KW-0288">FMN</keyword>
<feature type="non-terminal residue" evidence="9">
    <location>
        <position position="1"/>
    </location>
</feature>
<keyword evidence="5" id="KW-0285">Flavoprotein</keyword>
<evidence type="ECO:0000259" key="8">
    <source>
        <dbReference type="Pfam" id="PF10590"/>
    </source>
</evidence>
<dbReference type="PANTHER" id="PTHR10851">
    <property type="entry name" value="PYRIDOXINE-5-PHOSPHATE OXIDASE"/>
    <property type="match status" value="1"/>
</dbReference>
<evidence type="ECO:0000256" key="3">
    <source>
        <dbReference type="ARBA" id="ARBA00005037"/>
    </source>
</evidence>
<dbReference type="UniPathway" id="UPA01068">
    <property type="reaction ID" value="UER00304"/>
</dbReference>
<dbReference type="AlphaFoldDB" id="A0A0H2TRT7"/>
<evidence type="ECO:0000313" key="9">
    <source>
        <dbReference type="EMBL" id="KLU86267.1"/>
    </source>
</evidence>
<dbReference type="GO" id="GO:0010181">
    <property type="term" value="F:FMN binding"/>
    <property type="evidence" value="ECO:0007669"/>
    <property type="project" value="InterPro"/>
</dbReference>
<dbReference type="GO" id="GO:0004733">
    <property type="term" value="F:pyridoxamine phosphate oxidase activity"/>
    <property type="evidence" value="ECO:0007669"/>
    <property type="project" value="UniProtKB-EC"/>
</dbReference>
<comment type="pathway">
    <text evidence="2">Cofactor metabolism; pyridoxal 5'-phosphate salvage; pyridoxal 5'-phosphate from pyridoxamine 5'-phosphate: step 1/1.</text>
</comment>
<name>A0A0H2TRT7_MAGP6</name>
<comment type="pathway">
    <text evidence="3">Cofactor metabolism; pyridoxal 5'-phosphate salvage; pyridoxal 5'-phosphate from pyridoxine 5'-phosphate: step 1/1.</text>
</comment>
<reference evidence="9" key="1">
    <citation type="submission" date="2010-05" db="EMBL/GenBank/DDBJ databases">
        <title>The Genome Sequence of Magnaporthe poae strain ATCC 64411.</title>
        <authorList>
            <consortium name="The Broad Institute Genome Sequencing Platform"/>
            <consortium name="Broad Institute Genome Sequencing Center for Infectious Disease"/>
            <person name="Ma L.-J."/>
            <person name="Dead R."/>
            <person name="Young S."/>
            <person name="Zeng Q."/>
            <person name="Koehrsen M."/>
            <person name="Alvarado L."/>
            <person name="Berlin A."/>
            <person name="Chapman S.B."/>
            <person name="Chen Z."/>
            <person name="Freedman E."/>
            <person name="Gellesch M."/>
            <person name="Goldberg J."/>
            <person name="Griggs A."/>
            <person name="Gujja S."/>
            <person name="Heilman E.R."/>
            <person name="Heiman D."/>
            <person name="Hepburn T."/>
            <person name="Howarth C."/>
            <person name="Jen D."/>
            <person name="Larson L."/>
            <person name="Mehta T."/>
            <person name="Neiman D."/>
            <person name="Pearson M."/>
            <person name="Roberts A."/>
            <person name="Saif S."/>
            <person name="Shea T."/>
            <person name="Shenoy N."/>
            <person name="Sisk P."/>
            <person name="Stolte C."/>
            <person name="Sykes S."/>
            <person name="Walk T."/>
            <person name="White J."/>
            <person name="Yandava C."/>
            <person name="Haas B."/>
            <person name="Nusbaum C."/>
            <person name="Birren B."/>
        </authorList>
    </citation>
    <scope>NUCLEOTIDE SEQUENCE</scope>
    <source>
        <strain evidence="9">ATCC 64411</strain>
    </source>
</reference>
<dbReference type="OrthoDB" id="303614at2759"/>
<feature type="domain" description="Pyridoxine 5'-phosphate oxidase dimerisation C-terminal" evidence="8">
    <location>
        <begin position="34"/>
        <end position="77"/>
    </location>
</feature>
<dbReference type="EC" id="1.4.3.5" evidence="4"/>